<dbReference type="OrthoDB" id="9803371at2"/>
<dbReference type="Gene3D" id="3.40.50.970">
    <property type="match status" value="2"/>
</dbReference>
<comment type="cofactor">
    <cofactor evidence="11">
        <name>Mg(2+)</name>
        <dbReference type="ChEBI" id="CHEBI:18420"/>
    </cofactor>
    <text evidence="11">Binds 1 Mg(2+) ion per subunit.</text>
</comment>
<dbReference type="InterPro" id="IPR009014">
    <property type="entry name" value="Transketo_C/PFOR_II"/>
</dbReference>
<keyword evidence="7 11" id="KW-0784">Thiamine biosynthesis</keyword>
<feature type="binding site" evidence="11">
    <location>
        <begin position="153"/>
        <end position="154"/>
    </location>
    <ligand>
        <name>thiamine diphosphate</name>
        <dbReference type="ChEBI" id="CHEBI:58937"/>
    </ligand>
</feature>
<feature type="binding site" evidence="11">
    <location>
        <position position="334"/>
    </location>
    <ligand>
        <name>thiamine diphosphate</name>
        <dbReference type="ChEBI" id="CHEBI:58937"/>
    </ligand>
</feature>
<sequence>MNFNTKKYPILSFANSVKNLRLLPTTKLPQLCKELRKYLLDVISISHGHLASGLGVVEITVALHYIYNTPFDNLLWDIGHQSYPHKILTGRAKKIISIRKKNGLHPFPHREESQYDILSVGHASTSISAGLGLSVGAKKEGKNRKTICIIGDGAITAGMAFEAMNHAGQIQPDLLVILNDNQMSISKNTGALNKHLKFLRKFKKNNFFLTQSIFENLGFEYLGPFDGHNVLNLINIFKKIKVNKGIFLLHLVTKKGKGYLPAELDPIKWHSVPQSLCLSSKNVSYSDVFGSWLCEVARYDKKLIAITPAMCEGSGMLNFSRLFPNQYFDVAIAEQHAVTFAAGLAIAGYKPVVSIYSTFLQRAYDQIIHDVAFQKLSILFAIDRAGVVGNDGPTHQGIFDLAYLRCIPGIIIMTPSNENECRQMLYTGYMYKGGPSFVRYPKGNGIGVSLAPMNLIPLGKSVIKRIGYKIAILNFGVLLKEALKVANNLNTTLVDMRFVKPLDTSILLKVSSEYEFLVTVEEGVISGGAGSSVNEFIMMNKILVPVLNIGLPDVFLAQGSQKEIRHDYQLDAEGMEKKIFSWLSDF</sequence>
<evidence type="ECO:0000256" key="11">
    <source>
        <dbReference type="HAMAP-Rule" id="MF_00315"/>
    </source>
</evidence>
<feature type="binding site" evidence="11">
    <location>
        <position position="181"/>
    </location>
    <ligand>
        <name>Mg(2+)</name>
        <dbReference type="ChEBI" id="CHEBI:18420"/>
    </ligand>
</feature>
<dbReference type="GO" id="GO:0016114">
    <property type="term" value="P:terpenoid biosynthetic process"/>
    <property type="evidence" value="ECO:0007669"/>
    <property type="project" value="UniProtKB-UniRule"/>
</dbReference>
<comment type="cofactor">
    <cofactor evidence="11">
        <name>thiamine diphosphate</name>
        <dbReference type="ChEBI" id="CHEBI:58937"/>
    </cofactor>
    <text evidence="11">Binds 1 thiamine pyrophosphate per subunit.</text>
</comment>
<dbReference type="NCBIfam" id="TIGR00204">
    <property type="entry name" value="dxs"/>
    <property type="match status" value="1"/>
</dbReference>
<keyword evidence="4 11" id="KW-0808">Transferase</keyword>
<protein>
    <recommendedName>
        <fullName evidence="11">1-deoxy-D-xylulose-5-phosphate synthase</fullName>
        <ecNumber evidence="11">2.2.1.7</ecNumber>
    </recommendedName>
    <alternativeName>
        <fullName evidence="11">1-deoxyxylulose-5-phosphate synthase</fullName>
        <shortName evidence="11">DXP synthase</shortName>
        <shortName evidence="11">DXPS</shortName>
    </alternativeName>
</protein>
<dbReference type="RefSeq" id="WP_158341115.1">
    <property type="nucleotide sequence ID" value="NZ_CP029161.1"/>
</dbReference>
<comment type="pathway">
    <text evidence="1 11">Metabolic intermediate biosynthesis; 1-deoxy-D-xylulose 5-phosphate biosynthesis; 1-deoxy-D-xylulose 5-phosphate from D-glyceraldehyde 3-phosphate and pyruvate: step 1/1.</text>
</comment>
<reference evidence="13 14" key="1">
    <citation type="submission" date="2018-04" db="EMBL/GenBank/DDBJ databases">
        <title>Genome sequence of Buchnera aphidicola from Melaphis sacchari.</title>
        <authorList>
            <person name="Geib S.M."/>
            <person name="Palmer N.A."/>
            <person name="Sattler S.E."/>
            <person name="Sarath G."/>
        </authorList>
    </citation>
    <scope>NUCLEOTIDE SEQUENCE [LARGE SCALE GENOMIC DNA]</scope>
    <source>
        <strain evidence="13 14">LSU</strain>
    </source>
</reference>
<dbReference type="InterPro" id="IPR029061">
    <property type="entry name" value="THDP-binding"/>
</dbReference>
<dbReference type="GO" id="GO:0008661">
    <property type="term" value="F:1-deoxy-D-xylulose-5-phosphate synthase activity"/>
    <property type="evidence" value="ECO:0007669"/>
    <property type="project" value="UniProtKB-UniRule"/>
</dbReference>
<comment type="function">
    <text evidence="10 11">Catalyzes the acyloin condensation reaction between C atoms 2 and 3 of pyruvate and glyceraldehyde 3-phosphate to yield 1-deoxy-D-xylulose-5-phosphate (DXP).</text>
</comment>
<evidence type="ECO:0000256" key="3">
    <source>
        <dbReference type="ARBA" id="ARBA00011738"/>
    </source>
</evidence>
<feature type="binding site" evidence="11">
    <location>
        <position position="259"/>
    </location>
    <ligand>
        <name>thiamine diphosphate</name>
        <dbReference type="ChEBI" id="CHEBI:58937"/>
    </ligand>
</feature>
<dbReference type="EC" id="2.2.1.7" evidence="11"/>
<evidence type="ECO:0000256" key="10">
    <source>
        <dbReference type="ARBA" id="ARBA00055605"/>
    </source>
</evidence>
<evidence type="ECO:0000313" key="14">
    <source>
        <dbReference type="Proteomes" id="UP000244884"/>
    </source>
</evidence>
<accession>A0A2U8DFU1</accession>
<comment type="catalytic activity">
    <reaction evidence="11">
        <text>D-glyceraldehyde 3-phosphate + pyruvate + H(+) = 1-deoxy-D-xylulose 5-phosphate + CO2</text>
        <dbReference type="Rhea" id="RHEA:12605"/>
        <dbReference type="ChEBI" id="CHEBI:15361"/>
        <dbReference type="ChEBI" id="CHEBI:15378"/>
        <dbReference type="ChEBI" id="CHEBI:16526"/>
        <dbReference type="ChEBI" id="CHEBI:57792"/>
        <dbReference type="ChEBI" id="CHEBI:59776"/>
        <dbReference type="EC" id="2.2.1.7"/>
    </reaction>
</comment>
<dbReference type="GO" id="GO:0005829">
    <property type="term" value="C:cytosol"/>
    <property type="evidence" value="ECO:0007669"/>
    <property type="project" value="TreeGrafter"/>
</dbReference>
<dbReference type="Proteomes" id="UP000244884">
    <property type="component" value="Chromosome"/>
</dbReference>
<evidence type="ECO:0000256" key="4">
    <source>
        <dbReference type="ARBA" id="ARBA00022679"/>
    </source>
</evidence>
<dbReference type="Pfam" id="PF02780">
    <property type="entry name" value="Transketolase_C"/>
    <property type="match status" value="1"/>
</dbReference>
<evidence type="ECO:0000256" key="6">
    <source>
        <dbReference type="ARBA" id="ARBA00022842"/>
    </source>
</evidence>
<dbReference type="GO" id="GO:0030976">
    <property type="term" value="F:thiamine pyrophosphate binding"/>
    <property type="evidence" value="ECO:0007669"/>
    <property type="project" value="UniProtKB-UniRule"/>
</dbReference>
<dbReference type="PANTHER" id="PTHR43322:SF5">
    <property type="entry name" value="1-DEOXY-D-XYLULOSE-5-PHOSPHATE SYNTHASE, CHLOROPLASTIC"/>
    <property type="match status" value="1"/>
</dbReference>
<dbReference type="FunFam" id="3.40.50.920:FF:000002">
    <property type="entry name" value="1-deoxy-D-xylulose-5-phosphate synthase"/>
    <property type="match status" value="1"/>
</dbReference>
<dbReference type="Pfam" id="PF13292">
    <property type="entry name" value="DXP_synthase_N"/>
    <property type="match status" value="2"/>
</dbReference>
<dbReference type="CDD" id="cd07033">
    <property type="entry name" value="TPP_PYR_DXS_TK_like"/>
    <property type="match status" value="1"/>
</dbReference>
<dbReference type="GO" id="GO:0019288">
    <property type="term" value="P:isopentenyl diphosphate biosynthetic process, methylerythritol 4-phosphate pathway"/>
    <property type="evidence" value="ECO:0007669"/>
    <property type="project" value="TreeGrafter"/>
</dbReference>
<dbReference type="GO" id="GO:0000287">
    <property type="term" value="F:magnesium ion binding"/>
    <property type="evidence" value="ECO:0007669"/>
    <property type="project" value="UniProtKB-UniRule"/>
</dbReference>
<evidence type="ECO:0000256" key="1">
    <source>
        <dbReference type="ARBA" id="ARBA00004980"/>
    </source>
</evidence>
<feature type="binding site" evidence="11">
    <location>
        <position position="80"/>
    </location>
    <ligand>
        <name>thiamine diphosphate</name>
        <dbReference type="ChEBI" id="CHEBI:58937"/>
    </ligand>
</feature>
<dbReference type="InterPro" id="IPR033248">
    <property type="entry name" value="Transketolase_C"/>
</dbReference>
<dbReference type="SUPFAM" id="SSF52518">
    <property type="entry name" value="Thiamin diphosphate-binding fold (THDP-binding)"/>
    <property type="match status" value="2"/>
</dbReference>
<name>A0A2U8DFU1_9GAMM</name>
<organism evidence="13 14">
    <name type="scientific">Buchnera aphidicola</name>
    <name type="common">Melanaphis sacchari</name>
    <dbReference type="NCBI Taxonomy" id="2173854"/>
    <lineage>
        <taxon>Bacteria</taxon>
        <taxon>Pseudomonadati</taxon>
        <taxon>Pseudomonadota</taxon>
        <taxon>Gammaproteobacteria</taxon>
        <taxon>Enterobacterales</taxon>
        <taxon>Erwiniaceae</taxon>
        <taxon>Buchnera</taxon>
    </lineage>
</organism>
<dbReference type="SMART" id="SM00861">
    <property type="entry name" value="Transket_pyr"/>
    <property type="match status" value="1"/>
</dbReference>
<dbReference type="UniPathway" id="UPA00064">
    <property type="reaction ID" value="UER00091"/>
</dbReference>
<dbReference type="AlphaFoldDB" id="A0A2U8DFU1"/>
<dbReference type="GO" id="GO:0009228">
    <property type="term" value="P:thiamine biosynthetic process"/>
    <property type="evidence" value="ECO:0007669"/>
    <property type="project" value="UniProtKB-UniRule"/>
</dbReference>
<feature type="binding site" evidence="11">
    <location>
        <begin position="121"/>
        <end position="123"/>
    </location>
    <ligand>
        <name>thiamine diphosphate</name>
        <dbReference type="ChEBI" id="CHEBI:58937"/>
    </ligand>
</feature>
<dbReference type="FunFam" id="3.40.50.970:FF:000005">
    <property type="entry name" value="1-deoxy-D-xylulose-5-phosphate synthase"/>
    <property type="match status" value="1"/>
</dbReference>
<keyword evidence="5 11" id="KW-0479">Metal-binding</keyword>
<keyword evidence="9 11" id="KW-0414">Isoprene biosynthesis</keyword>
<evidence type="ECO:0000256" key="5">
    <source>
        <dbReference type="ARBA" id="ARBA00022723"/>
    </source>
</evidence>
<dbReference type="PROSITE" id="PS00802">
    <property type="entry name" value="TRANSKETOLASE_2"/>
    <property type="match status" value="1"/>
</dbReference>
<gene>
    <name evidence="11 13" type="primary">dxs</name>
    <name evidence="13" type="ORF">DD681_00730</name>
</gene>
<dbReference type="FunFam" id="3.40.50.970:FF:000008">
    <property type="entry name" value="1-deoxy-D-xylulose-5-phosphate synthase"/>
    <property type="match status" value="1"/>
</dbReference>
<feature type="binding site" evidence="11">
    <location>
        <position position="152"/>
    </location>
    <ligand>
        <name>Mg(2+)</name>
        <dbReference type="ChEBI" id="CHEBI:18420"/>
    </ligand>
</feature>
<proteinExistence type="inferred from homology"/>
<dbReference type="CDD" id="cd02007">
    <property type="entry name" value="TPP_DXS"/>
    <property type="match status" value="1"/>
</dbReference>
<dbReference type="Gene3D" id="3.40.50.920">
    <property type="match status" value="1"/>
</dbReference>
<keyword evidence="8 11" id="KW-0786">Thiamine pyrophosphate</keyword>
<dbReference type="InterPro" id="IPR020826">
    <property type="entry name" value="Transketolase_BS"/>
</dbReference>
<evidence type="ECO:0000256" key="8">
    <source>
        <dbReference type="ARBA" id="ARBA00023052"/>
    </source>
</evidence>
<evidence type="ECO:0000259" key="12">
    <source>
        <dbReference type="SMART" id="SM00861"/>
    </source>
</evidence>
<comment type="subunit">
    <text evidence="3 11">Homodimer.</text>
</comment>
<dbReference type="HAMAP" id="MF_00315">
    <property type="entry name" value="DXP_synth"/>
    <property type="match status" value="1"/>
</dbReference>
<dbReference type="NCBIfam" id="NF003933">
    <property type="entry name" value="PRK05444.2-2"/>
    <property type="match status" value="1"/>
</dbReference>
<feature type="domain" description="Transketolase-like pyrimidine-binding" evidence="12">
    <location>
        <begin position="283"/>
        <end position="448"/>
    </location>
</feature>
<dbReference type="InterPro" id="IPR005477">
    <property type="entry name" value="Dxylulose-5-P_synthase"/>
</dbReference>
<comment type="similarity">
    <text evidence="2 11">Belongs to the transketolase family. DXPS subfamily.</text>
</comment>
<dbReference type="PANTHER" id="PTHR43322">
    <property type="entry name" value="1-D-DEOXYXYLULOSE 5-PHOSPHATE SYNTHASE-RELATED"/>
    <property type="match status" value="1"/>
</dbReference>
<evidence type="ECO:0000256" key="7">
    <source>
        <dbReference type="ARBA" id="ARBA00022977"/>
    </source>
</evidence>
<dbReference type="InterPro" id="IPR005475">
    <property type="entry name" value="Transketolase-like_Pyr-bd"/>
</dbReference>
<evidence type="ECO:0000256" key="9">
    <source>
        <dbReference type="ARBA" id="ARBA00023229"/>
    </source>
</evidence>
<feature type="binding site" evidence="11">
    <location>
        <position position="181"/>
    </location>
    <ligand>
        <name>thiamine diphosphate</name>
        <dbReference type="ChEBI" id="CHEBI:58937"/>
    </ligand>
</feature>
<evidence type="ECO:0000256" key="2">
    <source>
        <dbReference type="ARBA" id="ARBA00011081"/>
    </source>
</evidence>
<dbReference type="Pfam" id="PF02779">
    <property type="entry name" value="Transket_pyr"/>
    <property type="match status" value="1"/>
</dbReference>
<dbReference type="EMBL" id="CP029161">
    <property type="protein sequence ID" value="AWH90345.1"/>
    <property type="molecule type" value="Genomic_DNA"/>
</dbReference>
<dbReference type="SUPFAM" id="SSF52922">
    <property type="entry name" value="TK C-terminal domain-like"/>
    <property type="match status" value="1"/>
</dbReference>
<keyword evidence="6 11" id="KW-0460">Magnesium</keyword>
<evidence type="ECO:0000313" key="13">
    <source>
        <dbReference type="EMBL" id="AWH90345.1"/>
    </source>
</evidence>